<dbReference type="Proteomes" id="UP000230611">
    <property type="component" value="Unassembled WGS sequence"/>
</dbReference>
<evidence type="ECO:0000313" key="7">
    <source>
        <dbReference type="Proteomes" id="UP000230611"/>
    </source>
</evidence>
<dbReference type="EMBL" id="PFUO01000109">
    <property type="protein sequence ID" value="PJB16270.1"/>
    <property type="molecule type" value="Genomic_DNA"/>
</dbReference>
<keyword evidence="3" id="KW-0963">Cytoplasm</keyword>
<gene>
    <name evidence="3" type="primary">frr</name>
    <name evidence="6" type="ORF">CO116_02420</name>
</gene>
<dbReference type="InterPro" id="IPR002661">
    <property type="entry name" value="Ribosome_recyc_fac"/>
</dbReference>
<dbReference type="AlphaFoldDB" id="A0A2M8AF87"/>
<keyword evidence="2 3" id="KW-0648">Protein biosynthesis</keyword>
<evidence type="ECO:0000256" key="3">
    <source>
        <dbReference type="HAMAP-Rule" id="MF_00040"/>
    </source>
</evidence>
<dbReference type="Gene3D" id="1.10.132.20">
    <property type="entry name" value="Ribosome-recycling factor"/>
    <property type="match status" value="1"/>
</dbReference>
<name>A0A2M8AF87_9BACT</name>
<dbReference type="GO" id="GO:0006415">
    <property type="term" value="P:translational termination"/>
    <property type="evidence" value="ECO:0007669"/>
    <property type="project" value="UniProtKB-UniRule"/>
</dbReference>
<dbReference type="InterPro" id="IPR036191">
    <property type="entry name" value="RRF_sf"/>
</dbReference>
<organism evidence="6 7">
    <name type="scientific">Candidatus Falkowbacteria bacterium CG_4_9_14_3_um_filter_38_19</name>
    <dbReference type="NCBI Taxonomy" id="1974559"/>
    <lineage>
        <taxon>Bacteria</taxon>
        <taxon>Candidatus Falkowiibacteriota</taxon>
    </lineage>
</organism>
<keyword evidence="4" id="KW-0175">Coiled coil</keyword>
<reference evidence="7" key="1">
    <citation type="submission" date="2017-09" db="EMBL/GenBank/DDBJ databases">
        <title>Depth-based differentiation of microbial function through sediment-hosted aquifers and enrichment of novel symbionts in the deep terrestrial subsurface.</title>
        <authorList>
            <person name="Probst A.J."/>
            <person name="Ladd B."/>
            <person name="Jarett J.K."/>
            <person name="Geller-Mcgrath D.E."/>
            <person name="Sieber C.M.K."/>
            <person name="Emerson J.B."/>
            <person name="Anantharaman K."/>
            <person name="Thomas B.C."/>
            <person name="Malmstrom R."/>
            <person name="Stieglmeier M."/>
            <person name="Klingl A."/>
            <person name="Woyke T."/>
            <person name="Ryan C.M."/>
            <person name="Banfield J.F."/>
        </authorList>
    </citation>
    <scope>NUCLEOTIDE SEQUENCE [LARGE SCALE GENOMIC DNA]</scope>
</reference>
<evidence type="ECO:0000256" key="1">
    <source>
        <dbReference type="ARBA" id="ARBA00005912"/>
    </source>
</evidence>
<dbReference type="FunFam" id="3.30.1360.40:FF:000001">
    <property type="entry name" value="Ribosome-recycling factor"/>
    <property type="match status" value="1"/>
</dbReference>
<dbReference type="NCBIfam" id="TIGR00496">
    <property type="entry name" value="frr"/>
    <property type="match status" value="1"/>
</dbReference>
<evidence type="ECO:0000259" key="5">
    <source>
        <dbReference type="Pfam" id="PF01765"/>
    </source>
</evidence>
<evidence type="ECO:0000256" key="4">
    <source>
        <dbReference type="SAM" id="Coils"/>
    </source>
</evidence>
<comment type="similarity">
    <text evidence="1 3">Belongs to the RRF family.</text>
</comment>
<comment type="caution">
    <text evidence="6">The sequence shown here is derived from an EMBL/GenBank/DDBJ whole genome shotgun (WGS) entry which is preliminary data.</text>
</comment>
<proteinExistence type="inferred from homology"/>
<protein>
    <recommendedName>
        <fullName evidence="3">Ribosome-recycling factor</fullName>
        <shortName evidence="3">RRF</shortName>
    </recommendedName>
    <alternativeName>
        <fullName evidence="3">Ribosome-releasing factor</fullName>
    </alternativeName>
</protein>
<comment type="function">
    <text evidence="3">Responsible for the release of ribosomes from messenger RNA at the termination of protein biosynthesis. May increase the efficiency of translation by recycling ribosomes from one round of translation to another.</text>
</comment>
<dbReference type="GO" id="GO:0005737">
    <property type="term" value="C:cytoplasm"/>
    <property type="evidence" value="ECO:0007669"/>
    <property type="project" value="UniProtKB-SubCell"/>
</dbReference>
<dbReference type="Gene3D" id="3.30.1360.40">
    <property type="match status" value="1"/>
</dbReference>
<dbReference type="HAMAP" id="MF_00040">
    <property type="entry name" value="RRF"/>
    <property type="match status" value="1"/>
</dbReference>
<evidence type="ECO:0000256" key="2">
    <source>
        <dbReference type="ARBA" id="ARBA00022917"/>
    </source>
</evidence>
<feature type="coiled-coil region" evidence="4">
    <location>
        <begin position="113"/>
        <end position="176"/>
    </location>
</feature>
<dbReference type="PANTHER" id="PTHR20982:SF3">
    <property type="entry name" value="MITOCHONDRIAL RIBOSOME RECYCLING FACTOR PSEUDO 1"/>
    <property type="match status" value="1"/>
</dbReference>
<feature type="domain" description="Ribosome recycling factor" evidence="5">
    <location>
        <begin position="19"/>
        <end position="182"/>
    </location>
</feature>
<accession>A0A2M8AF87</accession>
<dbReference type="GO" id="GO:0043023">
    <property type="term" value="F:ribosomal large subunit binding"/>
    <property type="evidence" value="ECO:0007669"/>
    <property type="project" value="TreeGrafter"/>
</dbReference>
<sequence>MNQYLVAKQADFVKIIDFFKKDIASLRTGRANPAILDGVQVEAYGAKTLLNGLASINVPEARSIVITPWDKNITKDIEKAIVAANLGLAITNEGDKIRAIISPLTEENRRELVKKLNEKMEAVRISLRQARDEIKEAIEKAFKNKDISEDNKFRFIKELDEEISKQNDKIKEIRDKKEEEIMTI</sequence>
<comment type="subcellular location">
    <subcellularLocation>
        <location evidence="3">Cytoplasm</location>
    </subcellularLocation>
</comment>
<dbReference type="SUPFAM" id="SSF55194">
    <property type="entry name" value="Ribosome recycling factor, RRF"/>
    <property type="match status" value="1"/>
</dbReference>
<dbReference type="Pfam" id="PF01765">
    <property type="entry name" value="RRF"/>
    <property type="match status" value="1"/>
</dbReference>
<dbReference type="InterPro" id="IPR023584">
    <property type="entry name" value="Ribosome_recyc_fac_dom"/>
</dbReference>
<evidence type="ECO:0000313" key="6">
    <source>
        <dbReference type="EMBL" id="PJB16270.1"/>
    </source>
</evidence>
<dbReference type="PANTHER" id="PTHR20982">
    <property type="entry name" value="RIBOSOME RECYCLING FACTOR"/>
    <property type="match status" value="1"/>
</dbReference>